<sequence length="736" mass="82662">MKKPLRRPKGESPPASRRPARSEQDVLAELLALCTKPGYVHAVAALCFRDNMLVYTDRVTEADLQDRFDPSRLLRTEINTLIGLMLKAPSDWILPSPKVLDEYMVASDRLLQELHDAMSGAFSLDKALAGLKRGEHVNPFDSGDAMREPIYYAAESAYDFQYVDLAARRYAADADWLQANVGFTIAQACAVANAANRVLADRLPVFRMALRKLPPNQWSMLPAFYLTPAEVGAYAGLEPELVERILIQFTVPDGNTNPGFAALQDFNQITATPLLRAPSGEFVSLQNYALAEAMYDSPFYWMQDDRAYRPNRDRHRGEFTENFVAERLATVFGTNRVLTNIDIWQGKTKIAESDVLVLWADRAIIVQAKAKRLTIEGRKGNDQVIRDDFKKSVQDAYNQGLTCAECLGDPRYRFSRADGSEINLPHVTEIFLFCVVSDHYPALSFQTRQFLKTREVARVRAALVTDIFLIDVLTELLSTPLQFLSFISRRARYGERLLAAQELTILAYHLKQNLWIEDSTAMLQLAEDFTAGLDIAMAVRRRGMAGDATPEGFMTRFEGKTLGRIVRQIEARPEPAILEQGFQLLEMNGESFDNLSRIIDQQARRAAQDGKPHDVTMIFGDGSGFTVVCSGEPDGVAAPKLSSYCTHRKYRQKADRWFGLCLTSHDAQLRFGLKLSDPWEQDDALDAATASMIEPMSPELAYERAFRGGRMHTKVGRNDPCPCGSGRKYKKCCIDK</sequence>
<comment type="caution">
    <text evidence="2">The sequence shown here is derived from an EMBL/GenBank/DDBJ whole genome shotgun (WGS) entry which is preliminary data.</text>
</comment>
<gene>
    <name evidence="2" type="ORF">D1006_21815</name>
</gene>
<dbReference type="OrthoDB" id="570299at2"/>
<dbReference type="EMBL" id="QWEX01000002">
    <property type="protein sequence ID" value="RXV67871.1"/>
    <property type="molecule type" value="Genomic_DNA"/>
</dbReference>
<proteinExistence type="predicted"/>
<dbReference type="Gene3D" id="3.10.450.50">
    <property type="match status" value="1"/>
</dbReference>
<evidence type="ECO:0000313" key="2">
    <source>
        <dbReference type="EMBL" id="RXV67871.1"/>
    </source>
</evidence>
<evidence type="ECO:0000256" key="1">
    <source>
        <dbReference type="SAM" id="MobiDB-lite"/>
    </source>
</evidence>
<dbReference type="RefSeq" id="WP_129515507.1">
    <property type="nucleotide sequence ID" value="NZ_QWEX01000002.1"/>
</dbReference>
<dbReference type="AlphaFoldDB" id="A0A4Q2AGP2"/>
<dbReference type="Pfam" id="PF02810">
    <property type="entry name" value="SEC-C"/>
    <property type="match status" value="1"/>
</dbReference>
<dbReference type="SUPFAM" id="SSF103642">
    <property type="entry name" value="Sec-C motif"/>
    <property type="match status" value="1"/>
</dbReference>
<reference evidence="2 3" key="1">
    <citation type="submission" date="2018-08" db="EMBL/GenBank/DDBJ databases">
        <title>Mountain-cultivated ginseng endophyte, Burkholderia stabilis and its activity against ginseng root rot disease.</title>
        <authorList>
            <person name="Tapan Kumar M."/>
            <person name="Bae H."/>
            <person name="Shanmugam G."/>
            <person name="Jeon J."/>
        </authorList>
    </citation>
    <scope>NUCLEOTIDE SEQUENCE [LARGE SCALE GENOMIC DNA]</scope>
    <source>
        <strain evidence="2 3">EB159</strain>
    </source>
</reference>
<accession>A0A4Q2AGP2</accession>
<dbReference type="PANTHER" id="PTHR33747:SF1">
    <property type="entry name" value="ADENYLATE CYCLASE-ASSOCIATED CAP C-TERMINAL DOMAIN-CONTAINING PROTEIN"/>
    <property type="match status" value="1"/>
</dbReference>
<feature type="region of interest" description="Disordered" evidence="1">
    <location>
        <begin position="1"/>
        <end position="22"/>
    </location>
</feature>
<protein>
    <submittedName>
        <fullName evidence="2">Prepilin peptidase</fullName>
    </submittedName>
</protein>
<organism evidence="2 3">
    <name type="scientific">Burkholderia stabilis</name>
    <dbReference type="NCBI Taxonomy" id="95485"/>
    <lineage>
        <taxon>Bacteria</taxon>
        <taxon>Pseudomonadati</taxon>
        <taxon>Pseudomonadota</taxon>
        <taxon>Betaproteobacteria</taxon>
        <taxon>Burkholderiales</taxon>
        <taxon>Burkholderiaceae</taxon>
        <taxon>Burkholderia</taxon>
        <taxon>Burkholderia cepacia complex</taxon>
    </lineage>
</organism>
<dbReference type="InterPro" id="IPR004027">
    <property type="entry name" value="SEC_C_motif"/>
</dbReference>
<dbReference type="PANTHER" id="PTHR33747">
    <property type="entry name" value="UPF0225 PROTEIN SCO1677"/>
    <property type="match status" value="1"/>
</dbReference>
<name>A0A4Q2AGP2_9BURK</name>
<evidence type="ECO:0000313" key="3">
    <source>
        <dbReference type="Proteomes" id="UP000289650"/>
    </source>
</evidence>
<dbReference type="Proteomes" id="UP000289650">
    <property type="component" value="Unassembled WGS sequence"/>
</dbReference>